<reference evidence="7" key="1">
    <citation type="journal article" date="2020" name="Stud. Mycol.">
        <title>101 Dothideomycetes genomes: a test case for predicting lifestyles and emergence of pathogens.</title>
        <authorList>
            <person name="Haridas S."/>
            <person name="Albert R."/>
            <person name="Binder M."/>
            <person name="Bloem J."/>
            <person name="Labutti K."/>
            <person name="Salamov A."/>
            <person name="Andreopoulos B."/>
            <person name="Baker S."/>
            <person name="Barry K."/>
            <person name="Bills G."/>
            <person name="Bluhm B."/>
            <person name="Cannon C."/>
            <person name="Castanera R."/>
            <person name="Culley D."/>
            <person name="Daum C."/>
            <person name="Ezra D."/>
            <person name="Gonzalez J."/>
            <person name="Henrissat B."/>
            <person name="Kuo A."/>
            <person name="Liang C."/>
            <person name="Lipzen A."/>
            <person name="Lutzoni F."/>
            <person name="Magnuson J."/>
            <person name="Mondo S."/>
            <person name="Nolan M."/>
            <person name="Ohm R."/>
            <person name="Pangilinan J."/>
            <person name="Park H.-J."/>
            <person name="Ramirez L."/>
            <person name="Alfaro M."/>
            <person name="Sun H."/>
            <person name="Tritt A."/>
            <person name="Yoshinaga Y."/>
            <person name="Zwiers L.-H."/>
            <person name="Turgeon B."/>
            <person name="Goodwin S."/>
            <person name="Spatafora J."/>
            <person name="Crous P."/>
            <person name="Grigoriev I."/>
        </authorList>
    </citation>
    <scope>NUCLEOTIDE SEQUENCE</scope>
    <source>
        <strain evidence="7">CBS 183.55</strain>
    </source>
</reference>
<dbReference type="AlphaFoldDB" id="A0A6A5RZ94"/>
<dbReference type="PANTHER" id="PTHR15407:SF32">
    <property type="entry name" value="PROTEIN (MNN4), PUTATIVE (AFU_ORTHOLOGUE AFUA_1G03790)-RELATED"/>
    <property type="match status" value="1"/>
</dbReference>
<proteinExistence type="predicted"/>
<dbReference type="RefSeq" id="XP_033450825.1">
    <property type="nucleotide sequence ID" value="XM_033594681.1"/>
</dbReference>
<dbReference type="InterPro" id="IPR007074">
    <property type="entry name" value="LicD/FKTN/FKRP_NTP_transf"/>
</dbReference>
<keyword evidence="4" id="KW-0472">Membrane</keyword>
<evidence type="ECO:0000256" key="1">
    <source>
        <dbReference type="ARBA" id="ARBA00004167"/>
    </source>
</evidence>
<evidence type="ECO:0000256" key="5">
    <source>
        <dbReference type="SAM" id="SignalP"/>
    </source>
</evidence>
<dbReference type="Proteomes" id="UP000800082">
    <property type="component" value="Unassembled WGS sequence"/>
</dbReference>
<dbReference type="InterPro" id="IPR009644">
    <property type="entry name" value="FKTN/MNN4/W02B3.4-1"/>
</dbReference>
<dbReference type="PANTHER" id="PTHR15407">
    <property type="entry name" value="FUKUTIN-RELATED"/>
    <property type="match status" value="1"/>
</dbReference>
<evidence type="ECO:0000313" key="8">
    <source>
        <dbReference type="Proteomes" id="UP000800082"/>
    </source>
</evidence>
<keyword evidence="3" id="KW-1133">Transmembrane helix</keyword>
<feature type="domain" description="LicD/FKTN/FKRP nucleotidyltransferase" evidence="6">
    <location>
        <begin position="280"/>
        <end position="322"/>
    </location>
</feature>
<evidence type="ECO:0000256" key="4">
    <source>
        <dbReference type="ARBA" id="ARBA00023136"/>
    </source>
</evidence>
<feature type="domain" description="LicD/FKTN/FKRP nucleotidyltransferase" evidence="6">
    <location>
        <begin position="95"/>
        <end position="137"/>
    </location>
</feature>
<comment type="subcellular location">
    <subcellularLocation>
        <location evidence="1">Membrane</location>
        <topology evidence="1">Single-pass membrane protein</topology>
    </subcellularLocation>
</comment>
<dbReference type="Pfam" id="PF04991">
    <property type="entry name" value="LicD"/>
    <property type="match status" value="2"/>
</dbReference>
<dbReference type="GeneID" id="54352349"/>
<evidence type="ECO:0000259" key="6">
    <source>
        <dbReference type="Pfam" id="PF04991"/>
    </source>
</evidence>
<protein>
    <recommendedName>
        <fullName evidence="6">LicD/FKTN/FKRP nucleotidyltransferase domain-containing protein</fullName>
    </recommendedName>
</protein>
<dbReference type="GO" id="GO:0016020">
    <property type="term" value="C:membrane"/>
    <property type="evidence" value="ECO:0007669"/>
    <property type="project" value="UniProtKB-SubCell"/>
</dbReference>
<keyword evidence="2" id="KW-0812">Transmembrane</keyword>
<keyword evidence="8" id="KW-1185">Reference proteome</keyword>
<name>A0A6A5RZ94_9PLEO</name>
<evidence type="ECO:0000256" key="2">
    <source>
        <dbReference type="ARBA" id="ARBA00022692"/>
    </source>
</evidence>
<evidence type="ECO:0000256" key="3">
    <source>
        <dbReference type="ARBA" id="ARBA00022989"/>
    </source>
</evidence>
<organism evidence="7 8">
    <name type="scientific">Didymella exigua CBS 183.55</name>
    <dbReference type="NCBI Taxonomy" id="1150837"/>
    <lineage>
        <taxon>Eukaryota</taxon>
        <taxon>Fungi</taxon>
        <taxon>Dikarya</taxon>
        <taxon>Ascomycota</taxon>
        <taxon>Pezizomycotina</taxon>
        <taxon>Dothideomycetes</taxon>
        <taxon>Pleosporomycetidae</taxon>
        <taxon>Pleosporales</taxon>
        <taxon>Pleosporineae</taxon>
        <taxon>Didymellaceae</taxon>
        <taxon>Didymella</taxon>
    </lineage>
</organism>
<accession>A0A6A5RZ94</accession>
<feature type="signal peptide" evidence="5">
    <location>
        <begin position="1"/>
        <end position="16"/>
    </location>
</feature>
<keyword evidence="5" id="KW-0732">Signal</keyword>
<feature type="chain" id="PRO_5025616127" description="LicD/FKTN/FKRP nucleotidyltransferase domain-containing protein" evidence="5">
    <location>
        <begin position="17"/>
        <end position="343"/>
    </location>
</feature>
<dbReference type="OrthoDB" id="444255at2759"/>
<sequence length="343" mass="38431">MRLPLELLLLCAGALSAPLAPRAASFAHLAGLTTNTRDLSTTDSRSPQKYFHESILHPHYDGRFATTVLPRDTRLLHMRLLLRSYTLAMARARVSTWLMHGSLLGWWWNGGVFPWDSDLDFSVEERGMRELGLWWNMTVHAFSAAELGVDSGLADGSGFRGGAESTGERRGGAGGMDWRGRAGGMDWMREPAGLQAGTWAKVVAEGKRYLLEVNPHFTDTSTRDKHNRIDARWIDTSTGLFIDITTVHPVPSPLPDAARRSHKFVLKEPAAHTTHQDQTHMYTKDTHLYATASLFPLRESSFEGTPISVPYAYEQLLLEEYGPRALTETWFDGYRFDAATKAW</sequence>
<dbReference type="GO" id="GO:0009100">
    <property type="term" value="P:glycoprotein metabolic process"/>
    <property type="evidence" value="ECO:0007669"/>
    <property type="project" value="UniProtKB-ARBA"/>
</dbReference>
<dbReference type="EMBL" id="ML978963">
    <property type="protein sequence ID" value="KAF1930577.1"/>
    <property type="molecule type" value="Genomic_DNA"/>
</dbReference>
<feature type="non-terminal residue" evidence="7">
    <location>
        <position position="343"/>
    </location>
</feature>
<gene>
    <name evidence="7" type="ORF">M421DRAFT_45816</name>
</gene>
<evidence type="ECO:0000313" key="7">
    <source>
        <dbReference type="EMBL" id="KAF1930577.1"/>
    </source>
</evidence>